<sequence>MRPTNLLLLATLTSTTFFNGDPTHSNNVTSFGNPSSSWGVQANPTTQEKSRPLTRDAYRSECKELVWAGALADDRNSREGTSEHQAPSDAQRTSIAECLDYYARWEVPTTNWLSSSCEDIMFNAALVDRTDRSFARRHGGQITLTAEQYKLRRSLRDISQWCVDYQAEKTAREARLREDSNADLDSSAVSQPTSEVSSATAETSKSVEHVSGIRRRYDL</sequence>
<feature type="compositionally biased region" description="Polar residues" evidence="1">
    <location>
        <begin position="31"/>
        <end position="47"/>
    </location>
</feature>
<dbReference type="InParanoid" id="A0A1Y2B9Q6"/>
<feature type="chain" id="PRO_5012260066" description="Prokaryotic phospholipase A2-domain-containing protein" evidence="2">
    <location>
        <begin position="21"/>
        <end position="219"/>
    </location>
</feature>
<dbReference type="AlphaFoldDB" id="A0A1Y2B9Q6"/>
<evidence type="ECO:0008006" key="5">
    <source>
        <dbReference type="Google" id="ProtNLM"/>
    </source>
</evidence>
<name>A0A1Y2B9Q6_9TREE</name>
<feature type="signal peptide" evidence="2">
    <location>
        <begin position="1"/>
        <end position="20"/>
    </location>
</feature>
<gene>
    <name evidence="3" type="ORF">BCR39DRAFT_528484</name>
</gene>
<evidence type="ECO:0000256" key="2">
    <source>
        <dbReference type="SAM" id="SignalP"/>
    </source>
</evidence>
<feature type="region of interest" description="Disordered" evidence="1">
    <location>
        <begin position="174"/>
        <end position="219"/>
    </location>
</feature>
<comment type="caution">
    <text evidence="3">The sequence shown here is derived from an EMBL/GenBank/DDBJ whole genome shotgun (WGS) entry which is preliminary data.</text>
</comment>
<reference evidence="3 4" key="1">
    <citation type="submission" date="2016-07" db="EMBL/GenBank/DDBJ databases">
        <title>Pervasive Adenine N6-methylation of Active Genes in Fungi.</title>
        <authorList>
            <consortium name="DOE Joint Genome Institute"/>
            <person name="Mondo S.J."/>
            <person name="Dannebaum R.O."/>
            <person name="Kuo R.C."/>
            <person name="Labutti K."/>
            <person name="Haridas S."/>
            <person name="Kuo A."/>
            <person name="Salamov A."/>
            <person name="Ahrendt S.R."/>
            <person name="Lipzen A."/>
            <person name="Sullivan W."/>
            <person name="Andreopoulos W.B."/>
            <person name="Clum A."/>
            <person name="Lindquist E."/>
            <person name="Daum C."/>
            <person name="Ramamoorthy G.K."/>
            <person name="Gryganskyi A."/>
            <person name="Culley D."/>
            <person name="Magnuson J.K."/>
            <person name="James T.Y."/>
            <person name="O'Malley M.A."/>
            <person name="Stajich J.E."/>
            <person name="Spatafora J.W."/>
            <person name="Visel A."/>
            <person name="Grigoriev I.V."/>
        </authorList>
    </citation>
    <scope>NUCLEOTIDE SEQUENCE [LARGE SCALE GENOMIC DNA]</scope>
    <source>
        <strain evidence="3 4">68-887.2</strain>
    </source>
</reference>
<evidence type="ECO:0000313" key="4">
    <source>
        <dbReference type="Proteomes" id="UP000193986"/>
    </source>
</evidence>
<proteinExistence type="predicted"/>
<feature type="compositionally biased region" description="Polar residues" evidence="1">
    <location>
        <begin position="183"/>
        <end position="192"/>
    </location>
</feature>
<feature type="compositionally biased region" description="Low complexity" evidence="1">
    <location>
        <begin position="193"/>
        <end position="204"/>
    </location>
</feature>
<evidence type="ECO:0000313" key="3">
    <source>
        <dbReference type="EMBL" id="ORY30815.1"/>
    </source>
</evidence>
<dbReference type="EMBL" id="MCFC01000018">
    <property type="protein sequence ID" value="ORY30815.1"/>
    <property type="molecule type" value="Genomic_DNA"/>
</dbReference>
<protein>
    <recommendedName>
        <fullName evidence="5">Prokaryotic phospholipase A2-domain-containing protein</fullName>
    </recommendedName>
</protein>
<dbReference type="Proteomes" id="UP000193986">
    <property type="component" value="Unassembled WGS sequence"/>
</dbReference>
<evidence type="ECO:0000256" key="1">
    <source>
        <dbReference type="SAM" id="MobiDB-lite"/>
    </source>
</evidence>
<keyword evidence="2" id="KW-0732">Signal</keyword>
<keyword evidence="4" id="KW-1185">Reference proteome</keyword>
<accession>A0A1Y2B9Q6</accession>
<organism evidence="3 4">
    <name type="scientific">Naematelia encephala</name>
    <dbReference type="NCBI Taxonomy" id="71784"/>
    <lineage>
        <taxon>Eukaryota</taxon>
        <taxon>Fungi</taxon>
        <taxon>Dikarya</taxon>
        <taxon>Basidiomycota</taxon>
        <taxon>Agaricomycotina</taxon>
        <taxon>Tremellomycetes</taxon>
        <taxon>Tremellales</taxon>
        <taxon>Naemateliaceae</taxon>
        <taxon>Naematelia</taxon>
    </lineage>
</organism>
<feature type="region of interest" description="Disordered" evidence="1">
    <location>
        <begin position="31"/>
        <end position="54"/>
    </location>
</feature>